<dbReference type="EMBL" id="JAMTCO010000010">
    <property type="protein sequence ID" value="MCP2271887.1"/>
    <property type="molecule type" value="Genomic_DNA"/>
</dbReference>
<reference evidence="7 8" key="1">
    <citation type="submission" date="2022-06" db="EMBL/GenBank/DDBJ databases">
        <title>Genomic Encyclopedia of Archaeal and Bacterial Type Strains, Phase II (KMG-II): from individual species to whole genera.</title>
        <authorList>
            <person name="Goeker M."/>
        </authorList>
    </citation>
    <scope>NUCLEOTIDE SEQUENCE [LARGE SCALE GENOMIC DNA]</scope>
    <source>
        <strain evidence="7 8">DSM 44255</strain>
    </source>
</reference>
<dbReference type="PANTHER" id="PTHR30086:SF20">
    <property type="entry name" value="ARGININE EXPORTER PROTEIN ARGO-RELATED"/>
    <property type="match status" value="1"/>
</dbReference>
<feature type="transmembrane region" description="Helical" evidence="6">
    <location>
        <begin position="113"/>
        <end position="134"/>
    </location>
</feature>
<keyword evidence="8" id="KW-1185">Reference proteome</keyword>
<keyword evidence="5 6" id="KW-0472">Membrane</keyword>
<dbReference type="Proteomes" id="UP001205185">
    <property type="component" value="Unassembled WGS sequence"/>
</dbReference>
<evidence type="ECO:0000313" key="8">
    <source>
        <dbReference type="Proteomes" id="UP001205185"/>
    </source>
</evidence>
<accession>A0ABT1IGX3</accession>
<organism evidence="7 8">
    <name type="scientific">Actinokineospora diospyrosa</name>
    <dbReference type="NCBI Taxonomy" id="103728"/>
    <lineage>
        <taxon>Bacteria</taxon>
        <taxon>Bacillati</taxon>
        <taxon>Actinomycetota</taxon>
        <taxon>Actinomycetes</taxon>
        <taxon>Pseudonocardiales</taxon>
        <taxon>Pseudonocardiaceae</taxon>
        <taxon>Actinokineospora</taxon>
    </lineage>
</organism>
<feature type="transmembrane region" description="Helical" evidence="6">
    <location>
        <begin position="6"/>
        <end position="28"/>
    </location>
</feature>
<dbReference type="InterPro" id="IPR001123">
    <property type="entry name" value="LeuE-type"/>
</dbReference>
<evidence type="ECO:0000256" key="3">
    <source>
        <dbReference type="ARBA" id="ARBA00022692"/>
    </source>
</evidence>
<dbReference type="PIRSF" id="PIRSF006324">
    <property type="entry name" value="LeuE"/>
    <property type="match status" value="1"/>
</dbReference>
<protein>
    <submittedName>
        <fullName evidence="7">Threonine/homoserine/homoserine lactone efflux protein</fullName>
    </submittedName>
</protein>
<evidence type="ECO:0000256" key="1">
    <source>
        <dbReference type="ARBA" id="ARBA00004651"/>
    </source>
</evidence>
<evidence type="ECO:0000313" key="7">
    <source>
        <dbReference type="EMBL" id="MCP2271887.1"/>
    </source>
</evidence>
<gene>
    <name evidence="7" type="ORF">LV75_004401</name>
</gene>
<evidence type="ECO:0000256" key="5">
    <source>
        <dbReference type="ARBA" id="ARBA00023136"/>
    </source>
</evidence>
<feature type="transmembrane region" description="Helical" evidence="6">
    <location>
        <begin position="140"/>
        <end position="169"/>
    </location>
</feature>
<name>A0ABT1IGX3_9PSEU</name>
<dbReference type="Pfam" id="PF01810">
    <property type="entry name" value="LysE"/>
    <property type="match status" value="1"/>
</dbReference>
<keyword evidence="2" id="KW-1003">Cell membrane</keyword>
<feature type="transmembrane region" description="Helical" evidence="6">
    <location>
        <begin position="40"/>
        <end position="67"/>
    </location>
</feature>
<feature type="transmembrane region" description="Helical" evidence="6">
    <location>
        <begin position="73"/>
        <end position="92"/>
    </location>
</feature>
<dbReference type="RefSeq" id="WP_253888837.1">
    <property type="nucleotide sequence ID" value="NZ_BAAAVB010000003.1"/>
</dbReference>
<comment type="subcellular location">
    <subcellularLocation>
        <location evidence="1">Cell membrane</location>
        <topology evidence="1">Multi-pass membrane protein</topology>
    </subcellularLocation>
</comment>
<sequence>MTWSGFLAFLLASLILAMVPGVGTAMLLRQSIRGGRRGALATVAGMEVGVAVWAVAAAFGLSVLLVASEVAYQGLRIGGVAVLLWFGVKALFGKHEEVELGEPTSGSGFRAGLVVNVANPKLAVFAISFLPQFVEPGAGRWVLVALAGLWVVIDTLWYLLIIALLSRVLGWLKRPGVRVRLERLSGLVLIGLGIRLAIEA</sequence>
<evidence type="ECO:0000256" key="6">
    <source>
        <dbReference type="SAM" id="Phobius"/>
    </source>
</evidence>
<evidence type="ECO:0000256" key="2">
    <source>
        <dbReference type="ARBA" id="ARBA00022475"/>
    </source>
</evidence>
<keyword evidence="3 6" id="KW-0812">Transmembrane</keyword>
<proteinExistence type="predicted"/>
<keyword evidence="4 6" id="KW-1133">Transmembrane helix</keyword>
<evidence type="ECO:0000256" key="4">
    <source>
        <dbReference type="ARBA" id="ARBA00022989"/>
    </source>
</evidence>
<comment type="caution">
    <text evidence="7">The sequence shown here is derived from an EMBL/GenBank/DDBJ whole genome shotgun (WGS) entry which is preliminary data.</text>
</comment>
<dbReference type="PANTHER" id="PTHR30086">
    <property type="entry name" value="ARGININE EXPORTER PROTEIN ARGO"/>
    <property type="match status" value="1"/>
</dbReference>